<evidence type="ECO:0000313" key="2">
    <source>
        <dbReference type="Proteomes" id="UP000237000"/>
    </source>
</evidence>
<dbReference type="EMBL" id="JXTC01000292">
    <property type="protein sequence ID" value="PON68806.1"/>
    <property type="molecule type" value="Genomic_DNA"/>
</dbReference>
<protein>
    <submittedName>
        <fullName evidence="1">Uncharacterized protein</fullName>
    </submittedName>
</protein>
<keyword evidence="2" id="KW-1185">Reference proteome</keyword>
<reference evidence="2" key="1">
    <citation type="submission" date="2016-06" db="EMBL/GenBank/DDBJ databases">
        <title>Parallel loss of symbiosis genes in relatives of nitrogen-fixing non-legume Parasponia.</title>
        <authorList>
            <person name="Van Velzen R."/>
            <person name="Holmer R."/>
            <person name="Bu F."/>
            <person name="Rutten L."/>
            <person name="Van Zeijl A."/>
            <person name="Liu W."/>
            <person name="Santuari L."/>
            <person name="Cao Q."/>
            <person name="Sharma T."/>
            <person name="Shen D."/>
            <person name="Roswanjaya Y."/>
            <person name="Wardhani T."/>
            <person name="Kalhor M.S."/>
            <person name="Jansen J."/>
            <person name="Van den Hoogen J."/>
            <person name="Gungor B."/>
            <person name="Hartog M."/>
            <person name="Hontelez J."/>
            <person name="Verver J."/>
            <person name="Yang W.-C."/>
            <person name="Schijlen E."/>
            <person name="Repin R."/>
            <person name="Schilthuizen M."/>
            <person name="Schranz E."/>
            <person name="Heidstra R."/>
            <person name="Miyata K."/>
            <person name="Fedorova E."/>
            <person name="Kohlen W."/>
            <person name="Bisseling T."/>
            <person name="Smit S."/>
            <person name="Geurts R."/>
        </authorList>
    </citation>
    <scope>NUCLEOTIDE SEQUENCE [LARGE SCALE GENOMIC DNA]</scope>
    <source>
        <strain evidence="2">cv. RG33-2</strain>
    </source>
</reference>
<dbReference type="AlphaFoldDB" id="A0A2P5D6C7"/>
<dbReference type="Proteomes" id="UP000237000">
    <property type="component" value="Unassembled WGS sequence"/>
</dbReference>
<dbReference type="InParanoid" id="A0A2P5D6C7"/>
<proteinExistence type="predicted"/>
<name>A0A2P5D6C7_TREOI</name>
<accession>A0A2P5D6C7</accession>
<organism evidence="1 2">
    <name type="scientific">Trema orientale</name>
    <name type="common">Charcoal tree</name>
    <name type="synonym">Celtis orientalis</name>
    <dbReference type="NCBI Taxonomy" id="63057"/>
    <lineage>
        <taxon>Eukaryota</taxon>
        <taxon>Viridiplantae</taxon>
        <taxon>Streptophyta</taxon>
        <taxon>Embryophyta</taxon>
        <taxon>Tracheophyta</taxon>
        <taxon>Spermatophyta</taxon>
        <taxon>Magnoliopsida</taxon>
        <taxon>eudicotyledons</taxon>
        <taxon>Gunneridae</taxon>
        <taxon>Pentapetalae</taxon>
        <taxon>rosids</taxon>
        <taxon>fabids</taxon>
        <taxon>Rosales</taxon>
        <taxon>Cannabaceae</taxon>
        <taxon>Trema</taxon>
    </lineage>
</organism>
<comment type="caution">
    <text evidence="1">The sequence shown here is derived from an EMBL/GenBank/DDBJ whole genome shotgun (WGS) entry which is preliminary data.</text>
</comment>
<gene>
    <name evidence="1" type="ORF">TorRG33x02_260880</name>
</gene>
<sequence>MGFNVSGVGLGRPHIKNVREYAGWDWAAVAPPKRCGTDGGGQLLTWCDAWEWRTKLFLERERERARPT</sequence>
<evidence type="ECO:0000313" key="1">
    <source>
        <dbReference type="EMBL" id="PON68806.1"/>
    </source>
</evidence>